<proteinExistence type="predicted"/>
<dbReference type="EMBL" id="BART01007229">
    <property type="protein sequence ID" value="GAG55107.1"/>
    <property type="molecule type" value="Genomic_DNA"/>
</dbReference>
<dbReference type="AlphaFoldDB" id="X0Z9Y1"/>
<sequence>PKAGDWRRDIRGWVADGVSEPEIRDRLQARP</sequence>
<protein>
    <submittedName>
        <fullName evidence="1">Uncharacterized protein</fullName>
    </submittedName>
</protein>
<organism evidence="1">
    <name type="scientific">marine sediment metagenome</name>
    <dbReference type="NCBI Taxonomy" id="412755"/>
    <lineage>
        <taxon>unclassified sequences</taxon>
        <taxon>metagenomes</taxon>
        <taxon>ecological metagenomes</taxon>
    </lineage>
</organism>
<accession>X0Z9Y1</accession>
<feature type="non-terminal residue" evidence="1">
    <location>
        <position position="1"/>
    </location>
</feature>
<gene>
    <name evidence="1" type="ORF">S01H4_16479</name>
</gene>
<reference evidence="1" key="1">
    <citation type="journal article" date="2014" name="Front. Microbiol.">
        <title>High frequency of phylogenetically diverse reductive dehalogenase-homologous genes in deep subseafloor sedimentary metagenomes.</title>
        <authorList>
            <person name="Kawai M."/>
            <person name="Futagami T."/>
            <person name="Toyoda A."/>
            <person name="Takaki Y."/>
            <person name="Nishi S."/>
            <person name="Hori S."/>
            <person name="Arai W."/>
            <person name="Tsubouchi T."/>
            <person name="Morono Y."/>
            <person name="Uchiyama I."/>
            <person name="Ito T."/>
            <person name="Fujiyama A."/>
            <person name="Inagaki F."/>
            <person name="Takami H."/>
        </authorList>
    </citation>
    <scope>NUCLEOTIDE SEQUENCE</scope>
    <source>
        <strain evidence="1">Expedition CK06-06</strain>
    </source>
</reference>
<name>X0Z9Y1_9ZZZZ</name>
<comment type="caution">
    <text evidence="1">The sequence shown here is derived from an EMBL/GenBank/DDBJ whole genome shotgun (WGS) entry which is preliminary data.</text>
</comment>
<evidence type="ECO:0000313" key="1">
    <source>
        <dbReference type="EMBL" id="GAG55107.1"/>
    </source>
</evidence>